<accession>A0A511FH53</accession>
<dbReference type="AlphaFoldDB" id="A0A511FH53"/>
<reference evidence="1 2" key="1">
    <citation type="submission" date="2019-07" db="EMBL/GenBank/DDBJ databases">
        <title>Whole genome shotgun sequence of Cellulomonas hominis NBRC 16055.</title>
        <authorList>
            <person name="Hosoyama A."/>
            <person name="Uohara A."/>
            <person name="Ohji S."/>
            <person name="Ichikawa N."/>
        </authorList>
    </citation>
    <scope>NUCLEOTIDE SEQUENCE [LARGE SCALE GENOMIC DNA]</scope>
    <source>
        <strain evidence="1 2">NBRC 16055</strain>
    </source>
</reference>
<comment type="caution">
    <text evidence="1">The sequence shown here is derived from an EMBL/GenBank/DDBJ whole genome shotgun (WGS) entry which is preliminary data.</text>
</comment>
<gene>
    <name evidence="1" type="ORF">CHO01_22940</name>
</gene>
<protein>
    <submittedName>
        <fullName evidence="1">Uncharacterized protein</fullName>
    </submittedName>
</protein>
<dbReference type="EMBL" id="BJVQ01000031">
    <property type="protein sequence ID" value="GEL47178.1"/>
    <property type="molecule type" value="Genomic_DNA"/>
</dbReference>
<evidence type="ECO:0000313" key="2">
    <source>
        <dbReference type="Proteomes" id="UP000321723"/>
    </source>
</evidence>
<dbReference type="Proteomes" id="UP000321723">
    <property type="component" value="Unassembled WGS sequence"/>
</dbReference>
<name>A0A511FH53_9CELL</name>
<sequence>MPAVCAAGLPHIRLGVMTTTAPTAAETQVPGVALDPSDPTRGCDRCGPGVRAVVLTGHGSDRGLTLAWCGHCFTARERLGMFARSVLRDLRS</sequence>
<proteinExistence type="predicted"/>
<organism evidence="1 2">
    <name type="scientific">Cellulomonas hominis</name>
    <dbReference type="NCBI Taxonomy" id="156981"/>
    <lineage>
        <taxon>Bacteria</taxon>
        <taxon>Bacillati</taxon>
        <taxon>Actinomycetota</taxon>
        <taxon>Actinomycetes</taxon>
        <taxon>Micrococcales</taxon>
        <taxon>Cellulomonadaceae</taxon>
        <taxon>Cellulomonas</taxon>
    </lineage>
</organism>
<keyword evidence="2" id="KW-1185">Reference proteome</keyword>
<evidence type="ECO:0000313" key="1">
    <source>
        <dbReference type="EMBL" id="GEL47178.1"/>
    </source>
</evidence>